<proteinExistence type="predicted"/>
<evidence type="ECO:0000313" key="1">
    <source>
        <dbReference type="EMBL" id="KAI3758769.1"/>
    </source>
</evidence>
<name>A0ACB9EIF2_ARCLA</name>
<organism evidence="1 2">
    <name type="scientific">Arctium lappa</name>
    <name type="common">Greater burdock</name>
    <name type="synonym">Lappa major</name>
    <dbReference type="NCBI Taxonomy" id="4217"/>
    <lineage>
        <taxon>Eukaryota</taxon>
        <taxon>Viridiplantae</taxon>
        <taxon>Streptophyta</taxon>
        <taxon>Embryophyta</taxon>
        <taxon>Tracheophyta</taxon>
        <taxon>Spermatophyta</taxon>
        <taxon>Magnoliopsida</taxon>
        <taxon>eudicotyledons</taxon>
        <taxon>Gunneridae</taxon>
        <taxon>Pentapetalae</taxon>
        <taxon>asterids</taxon>
        <taxon>campanulids</taxon>
        <taxon>Asterales</taxon>
        <taxon>Asteraceae</taxon>
        <taxon>Carduoideae</taxon>
        <taxon>Cardueae</taxon>
        <taxon>Arctiinae</taxon>
        <taxon>Arctium</taxon>
    </lineage>
</organism>
<keyword evidence="2" id="KW-1185">Reference proteome</keyword>
<protein>
    <submittedName>
        <fullName evidence="1">Uncharacterized protein</fullName>
    </submittedName>
</protein>
<gene>
    <name evidence="1" type="ORF">L6452_06341</name>
</gene>
<dbReference type="Proteomes" id="UP001055879">
    <property type="component" value="Linkage Group LG02"/>
</dbReference>
<sequence length="508" mass="59190">MSRESLVIGTYVKPPVLFKGEYEQWKDRFLDFIDRHDLGDEIRKSLKEGIMTPPTKVLTVAGENGQEEETVYKLPIGEYSEDQLNRHKGDKLERSFILQGIPNEIYVKIYSYKATGKQMWDQLEKMMIGSKVGNQLKVSTCLNNYEEFKAKAGESLEATYERFVTLLNELSKNKISKSHVELNVKFLSNLQPEWKRFTRQMRQLKDLHDIPLHEVYEILRQNEEEVEKIKAEMKKADKAVADPVALVVKKYKKKKVIESESEEADSEAKSDSDDCEQLKESMLMLTKAFQKKFYKKPNSNSQRYSSIPNNYKHKEKVEERRPEDKKKDGAEETKKEEPIKCYNCGRLGHFAKDYRKSKVRNSDYYKNKMILAKQQEVGKALMAEDEYWLDHSDDESKEGEKDETAHLCFMGKNQSEAEADFDDGDNDELESKLKREKGVINEKNQSIHKLSNDIAEKNVLIETLHKNIDTSAKEKTIIHKELSETVSKFKECEFKSIELAKRYFSTSK</sequence>
<accession>A0ACB9EIF2</accession>
<evidence type="ECO:0000313" key="2">
    <source>
        <dbReference type="Proteomes" id="UP001055879"/>
    </source>
</evidence>
<comment type="caution">
    <text evidence="1">The sequence shown here is derived from an EMBL/GenBank/DDBJ whole genome shotgun (WGS) entry which is preliminary data.</text>
</comment>
<reference evidence="2" key="1">
    <citation type="journal article" date="2022" name="Mol. Ecol. Resour.">
        <title>The genomes of chicory, endive, great burdock and yacon provide insights into Asteraceae palaeo-polyploidization history and plant inulin production.</title>
        <authorList>
            <person name="Fan W."/>
            <person name="Wang S."/>
            <person name="Wang H."/>
            <person name="Wang A."/>
            <person name="Jiang F."/>
            <person name="Liu H."/>
            <person name="Zhao H."/>
            <person name="Xu D."/>
            <person name="Zhang Y."/>
        </authorList>
    </citation>
    <scope>NUCLEOTIDE SEQUENCE [LARGE SCALE GENOMIC DNA]</scope>
    <source>
        <strain evidence="2">cv. Niubang</strain>
    </source>
</reference>
<reference evidence="1 2" key="2">
    <citation type="journal article" date="2022" name="Mol. Ecol. Resour.">
        <title>The genomes of chicory, endive, great burdock and yacon provide insights into Asteraceae paleo-polyploidization history and plant inulin production.</title>
        <authorList>
            <person name="Fan W."/>
            <person name="Wang S."/>
            <person name="Wang H."/>
            <person name="Wang A."/>
            <person name="Jiang F."/>
            <person name="Liu H."/>
            <person name="Zhao H."/>
            <person name="Xu D."/>
            <person name="Zhang Y."/>
        </authorList>
    </citation>
    <scope>NUCLEOTIDE SEQUENCE [LARGE SCALE GENOMIC DNA]</scope>
    <source>
        <strain evidence="2">cv. Niubang</strain>
    </source>
</reference>
<dbReference type="EMBL" id="CM042048">
    <property type="protein sequence ID" value="KAI3758769.1"/>
    <property type="molecule type" value="Genomic_DNA"/>
</dbReference>